<evidence type="ECO:0000313" key="10">
    <source>
        <dbReference type="Proteomes" id="UP000256269"/>
    </source>
</evidence>
<evidence type="ECO:0000256" key="2">
    <source>
        <dbReference type="ARBA" id="ARBA00022448"/>
    </source>
</evidence>
<evidence type="ECO:0000256" key="5">
    <source>
        <dbReference type="ARBA" id="ARBA00022989"/>
    </source>
</evidence>
<feature type="transmembrane region" description="Helical" evidence="7">
    <location>
        <begin position="183"/>
        <end position="211"/>
    </location>
</feature>
<keyword evidence="2 7" id="KW-0813">Transport</keyword>
<name>A0A3E0HT73_9PSEU</name>
<protein>
    <submittedName>
        <fullName evidence="9">Multiple sugar transport system permease protein</fullName>
    </submittedName>
</protein>
<keyword evidence="9" id="KW-0762">Sugar transport</keyword>
<dbReference type="PANTHER" id="PTHR32243">
    <property type="entry name" value="MALTOSE TRANSPORT SYSTEM PERMEASE-RELATED"/>
    <property type="match status" value="1"/>
</dbReference>
<dbReference type="PROSITE" id="PS50928">
    <property type="entry name" value="ABC_TM1"/>
    <property type="match status" value="1"/>
</dbReference>
<dbReference type="Gene3D" id="1.10.3720.10">
    <property type="entry name" value="MetI-like"/>
    <property type="match status" value="1"/>
</dbReference>
<gene>
    <name evidence="9" type="ORF">BCF44_10435</name>
</gene>
<dbReference type="CDD" id="cd06261">
    <property type="entry name" value="TM_PBP2"/>
    <property type="match status" value="1"/>
</dbReference>
<accession>A0A3E0HT73</accession>
<comment type="similarity">
    <text evidence="7">Belongs to the binding-protein-dependent transport system permease family.</text>
</comment>
<feature type="transmembrane region" description="Helical" evidence="7">
    <location>
        <begin position="131"/>
        <end position="150"/>
    </location>
</feature>
<comment type="caution">
    <text evidence="9">The sequence shown here is derived from an EMBL/GenBank/DDBJ whole genome shotgun (WGS) entry which is preliminary data.</text>
</comment>
<dbReference type="AlphaFoldDB" id="A0A3E0HT73"/>
<keyword evidence="6 7" id="KW-0472">Membrane</keyword>
<evidence type="ECO:0000256" key="4">
    <source>
        <dbReference type="ARBA" id="ARBA00022692"/>
    </source>
</evidence>
<evidence type="ECO:0000256" key="7">
    <source>
        <dbReference type="RuleBase" id="RU363032"/>
    </source>
</evidence>
<keyword evidence="3" id="KW-1003">Cell membrane</keyword>
<evidence type="ECO:0000313" key="9">
    <source>
        <dbReference type="EMBL" id="REH49772.1"/>
    </source>
</evidence>
<evidence type="ECO:0000259" key="8">
    <source>
        <dbReference type="PROSITE" id="PS50928"/>
    </source>
</evidence>
<feature type="transmembrane region" description="Helical" evidence="7">
    <location>
        <begin position="231"/>
        <end position="255"/>
    </location>
</feature>
<evidence type="ECO:0000256" key="1">
    <source>
        <dbReference type="ARBA" id="ARBA00004651"/>
    </source>
</evidence>
<dbReference type="Proteomes" id="UP000256269">
    <property type="component" value="Unassembled WGS sequence"/>
</dbReference>
<evidence type="ECO:0000256" key="6">
    <source>
        <dbReference type="ARBA" id="ARBA00023136"/>
    </source>
</evidence>
<keyword evidence="4 7" id="KW-0812">Transmembrane</keyword>
<dbReference type="InterPro" id="IPR000515">
    <property type="entry name" value="MetI-like"/>
</dbReference>
<dbReference type="OrthoDB" id="3228189at2"/>
<dbReference type="GO" id="GO:0055085">
    <property type="term" value="P:transmembrane transport"/>
    <property type="evidence" value="ECO:0007669"/>
    <property type="project" value="InterPro"/>
</dbReference>
<feature type="domain" description="ABC transmembrane type-1" evidence="8">
    <location>
        <begin position="63"/>
        <end position="255"/>
    </location>
</feature>
<dbReference type="EMBL" id="QUNO01000004">
    <property type="protein sequence ID" value="REH49772.1"/>
    <property type="molecule type" value="Genomic_DNA"/>
</dbReference>
<feature type="transmembrane region" description="Helical" evidence="7">
    <location>
        <begin position="98"/>
        <end position="119"/>
    </location>
</feature>
<dbReference type="Pfam" id="PF00528">
    <property type="entry name" value="BPD_transp_1"/>
    <property type="match status" value="1"/>
</dbReference>
<dbReference type="PANTHER" id="PTHR32243:SF18">
    <property type="entry name" value="INNER MEMBRANE ABC TRANSPORTER PERMEASE PROTEIN YCJP"/>
    <property type="match status" value="1"/>
</dbReference>
<organism evidence="9 10">
    <name type="scientific">Kutzneria buriramensis</name>
    <dbReference type="NCBI Taxonomy" id="1045776"/>
    <lineage>
        <taxon>Bacteria</taxon>
        <taxon>Bacillati</taxon>
        <taxon>Actinomycetota</taxon>
        <taxon>Actinomycetes</taxon>
        <taxon>Pseudonocardiales</taxon>
        <taxon>Pseudonocardiaceae</taxon>
        <taxon>Kutzneria</taxon>
    </lineage>
</organism>
<keyword evidence="10" id="KW-1185">Reference proteome</keyword>
<keyword evidence="5 7" id="KW-1133">Transmembrane helix</keyword>
<dbReference type="RefSeq" id="WP_116174351.1">
    <property type="nucleotide sequence ID" value="NZ_CP144375.1"/>
</dbReference>
<comment type="subcellular location">
    <subcellularLocation>
        <location evidence="1 7">Cell membrane</location>
        <topology evidence="1 7">Multi-pass membrane protein</topology>
    </subcellularLocation>
</comment>
<dbReference type="InterPro" id="IPR050901">
    <property type="entry name" value="BP-dep_ABC_trans_perm"/>
</dbReference>
<dbReference type="GO" id="GO:0005886">
    <property type="term" value="C:plasma membrane"/>
    <property type="evidence" value="ECO:0007669"/>
    <property type="project" value="UniProtKB-SubCell"/>
</dbReference>
<dbReference type="SUPFAM" id="SSF161098">
    <property type="entry name" value="MetI-like"/>
    <property type="match status" value="1"/>
</dbReference>
<evidence type="ECO:0000256" key="3">
    <source>
        <dbReference type="ARBA" id="ARBA00022475"/>
    </source>
</evidence>
<feature type="transmembrane region" description="Helical" evidence="7">
    <location>
        <begin position="62"/>
        <end position="86"/>
    </location>
</feature>
<sequence>MRGPRLVVNLVLLAVALLFVAPLLWLVTASFDARGGLAAKVPGDFTLGNFGQILNWQVGGRPLVNGLFISAGTAIIAVIVAVLAAYPLSRYQLRFRRPFLYTILFTTGLPVTAIMVPVYGLFVRLELVDSLWGTTVFLAATALPMAIWMCKNFMDGIPVSLEEAAWVDGASSMQALRSIVLPLMAPGVAVVGIFTFISAWGNFFVPFVLLLDPDKMPASVGIFSFFGQNGLVAYGQLAAYSILYTTPVLALYLLVSRWLGGGFSMAGAVKA</sequence>
<reference evidence="9 10" key="1">
    <citation type="submission" date="2018-08" db="EMBL/GenBank/DDBJ databases">
        <title>Genomic Encyclopedia of Archaeal and Bacterial Type Strains, Phase II (KMG-II): from individual species to whole genera.</title>
        <authorList>
            <person name="Goeker M."/>
        </authorList>
    </citation>
    <scope>NUCLEOTIDE SEQUENCE [LARGE SCALE GENOMIC DNA]</scope>
    <source>
        <strain evidence="9 10">DSM 45791</strain>
    </source>
</reference>
<dbReference type="InterPro" id="IPR035906">
    <property type="entry name" value="MetI-like_sf"/>
</dbReference>
<proteinExistence type="inferred from homology"/>